<proteinExistence type="predicted"/>
<evidence type="ECO:0000313" key="2">
    <source>
        <dbReference type="EMBL" id="GFH48885.1"/>
    </source>
</evidence>
<feature type="transmembrane region" description="Helical" evidence="1">
    <location>
        <begin position="157"/>
        <end position="178"/>
    </location>
</feature>
<feature type="transmembrane region" description="Helical" evidence="1">
    <location>
        <begin position="193"/>
        <end position="212"/>
    </location>
</feature>
<keyword evidence="3" id="KW-1185">Reference proteome</keyword>
<evidence type="ECO:0000256" key="1">
    <source>
        <dbReference type="SAM" id="Phobius"/>
    </source>
</evidence>
<keyword evidence="1" id="KW-0812">Transmembrane</keyword>
<feature type="transmembrane region" description="Helical" evidence="1">
    <location>
        <begin position="28"/>
        <end position="46"/>
    </location>
</feature>
<reference evidence="2 3" key="1">
    <citation type="journal article" date="2021" name="Sci. Rep.">
        <title>The genome of the diatom Chaetoceros tenuissimus carries an ancient integrated fragment of an extant virus.</title>
        <authorList>
            <person name="Hongo Y."/>
            <person name="Kimura K."/>
            <person name="Takaki Y."/>
            <person name="Yoshida Y."/>
            <person name="Baba S."/>
            <person name="Kobayashi G."/>
            <person name="Nagasaki K."/>
            <person name="Hano T."/>
            <person name="Tomaru Y."/>
        </authorList>
    </citation>
    <scope>NUCLEOTIDE SEQUENCE [LARGE SCALE GENOMIC DNA]</scope>
    <source>
        <strain evidence="2 3">NIES-3715</strain>
    </source>
</reference>
<accession>A0AAD3CQB8</accession>
<keyword evidence="1" id="KW-1133">Transmembrane helix</keyword>
<dbReference type="Proteomes" id="UP001054902">
    <property type="component" value="Unassembled WGS sequence"/>
</dbReference>
<dbReference type="AlphaFoldDB" id="A0AAD3CQB8"/>
<protein>
    <submittedName>
        <fullName evidence="2">Uncharacterized protein</fullName>
    </submittedName>
</protein>
<name>A0AAD3CQB8_9STRA</name>
<comment type="caution">
    <text evidence="2">The sequence shown here is derived from an EMBL/GenBank/DDBJ whole genome shotgun (WGS) entry which is preliminary data.</text>
</comment>
<dbReference type="EMBL" id="BLLK01000029">
    <property type="protein sequence ID" value="GFH48885.1"/>
    <property type="molecule type" value="Genomic_DNA"/>
</dbReference>
<keyword evidence="1" id="KW-0472">Membrane</keyword>
<feature type="transmembrane region" description="Helical" evidence="1">
    <location>
        <begin position="224"/>
        <end position="243"/>
    </location>
</feature>
<evidence type="ECO:0000313" key="3">
    <source>
        <dbReference type="Proteomes" id="UP001054902"/>
    </source>
</evidence>
<organism evidence="2 3">
    <name type="scientific">Chaetoceros tenuissimus</name>
    <dbReference type="NCBI Taxonomy" id="426638"/>
    <lineage>
        <taxon>Eukaryota</taxon>
        <taxon>Sar</taxon>
        <taxon>Stramenopiles</taxon>
        <taxon>Ochrophyta</taxon>
        <taxon>Bacillariophyta</taxon>
        <taxon>Coscinodiscophyceae</taxon>
        <taxon>Chaetocerotophycidae</taxon>
        <taxon>Chaetocerotales</taxon>
        <taxon>Chaetocerotaceae</taxon>
        <taxon>Chaetoceros</taxon>
    </lineage>
</organism>
<gene>
    <name evidence="2" type="ORF">CTEN210_05361</name>
</gene>
<sequence>MPFGKKPEIMEEIIDPTAWMLDNTISDFLLIPTVYMSYMFLLGYAFKHGCKVFKLAPADASVSFKLLSLAFACTGGGILVPIFINSVPVPLVNDAYPVAIIAAFALHHYFPILREVAAQSSIIKVILTVMYEAQRAGVVTKITVAAGKAIAPSMFDIAIFGPIFCGATAGCGGAFMPLNKGLDPIKGGLPNPVLTALTAATCLHFFLSTSLSEGCINPIKKAQVMIALFFITVSIVSDFGLSANKTVTKAKKE</sequence>
<feature type="transmembrane region" description="Helical" evidence="1">
    <location>
        <begin position="66"/>
        <end position="84"/>
    </location>
</feature>